<dbReference type="GO" id="GO:0005829">
    <property type="term" value="C:cytosol"/>
    <property type="evidence" value="ECO:0007669"/>
    <property type="project" value="TreeGrafter"/>
</dbReference>
<dbReference type="UniPathway" id="UPA00124"/>
<evidence type="ECO:0000256" key="2">
    <source>
        <dbReference type="RuleBase" id="RU364082"/>
    </source>
</evidence>
<proteinExistence type="inferred from homology"/>
<keyword evidence="5" id="KW-1185">Reference proteome</keyword>
<evidence type="ECO:0000313" key="4">
    <source>
        <dbReference type="EMBL" id="MBB6628510.1"/>
    </source>
</evidence>
<accession>A0A7X0RI27</accession>
<dbReference type="PANTHER" id="PTHR10491:SF4">
    <property type="entry name" value="METHIONINE ADENOSYLTRANSFERASE 2 SUBUNIT BETA"/>
    <property type="match status" value="1"/>
</dbReference>
<evidence type="ECO:0000256" key="1">
    <source>
        <dbReference type="ARBA" id="ARBA00010944"/>
    </source>
</evidence>
<dbReference type="GO" id="GO:0019305">
    <property type="term" value="P:dTDP-rhamnose biosynthetic process"/>
    <property type="evidence" value="ECO:0007669"/>
    <property type="project" value="UniProtKB-UniPathway"/>
</dbReference>
<protein>
    <recommendedName>
        <fullName evidence="2">dTDP-4-dehydrorhamnose reductase</fullName>
        <ecNumber evidence="2">1.1.1.133</ecNumber>
    </recommendedName>
</protein>
<dbReference type="InterPro" id="IPR029903">
    <property type="entry name" value="RmlD-like-bd"/>
</dbReference>
<dbReference type="PANTHER" id="PTHR10491">
    <property type="entry name" value="DTDP-4-DEHYDRORHAMNOSE REDUCTASE"/>
    <property type="match status" value="1"/>
</dbReference>
<keyword evidence="2" id="KW-0521">NADP</keyword>
<dbReference type="EC" id="1.1.1.133" evidence="2"/>
<dbReference type="Proteomes" id="UP000523955">
    <property type="component" value="Unassembled WGS sequence"/>
</dbReference>
<reference evidence="4 5" key="1">
    <citation type="submission" date="2020-08" db="EMBL/GenBank/DDBJ databases">
        <authorList>
            <person name="Seo M.-J."/>
        </authorList>
    </citation>
    <scope>NUCLEOTIDE SEQUENCE [LARGE SCALE GENOMIC DNA]</scope>
    <source>
        <strain evidence="4 5">KIGAM211</strain>
    </source>
</reference>
<sequence>MLGASVHESWSRRATVMASDLAPRDNWLRHLDVADYGAFKDEVLSFKPDLLVNLAAQTDLEFCEQNVDLAWASNAIGAENGALLASQLDIPYVYISTAGIFDGGQEVYLDYDDPNPLTVYAKSKYHGEKFVASYLRKYFILRAGWMMGGGPDLDKKFINKIYRQLRDGATEIFAVTDKLGTPTYTVDFAEGMVKIAESEIYGLYNQVCGGSGSRYDVAKEFVRLLGLGDSVAVTPVTSEHFAQEYFADRPSSEQLVNHKLDLRGMNYMRPWQEALAHYAEVFKQDLAQ</sequence>
<dbReference type="InterPro" id="IPR036291">
    <property type="entry name" value="NAD(P)-bd_dom_sf"/>
</dbReference>
<dbReference type="SUPFAM" id="SSF51735">
    <property type="entry name" value="NAD(P)-binding Rossmann-fold domains"/>
    <property type="match status" value="1"/>
</dbReference>
<feature type="domain" description="RmlD-like substrate binding" evidence="3">
    <location>
        <begin position="15"/>
        <end position="281"/>
    </location>
</feature>
<dbReference type="Gene3D" id="3.40.50.720">
    <property type="entry name" value="NAD(P)-binding Rossmann-like Domain"/>
    <property type="match status" value="1"/>
</dbReference>
<dbReference type="EMBL" id="JACKXE010000001">
    <property type="protein sequence ID" value="MBB6628510.1"/>
    <property type="molecule type" value="Genomic_DNA"/>
</dbReference>
<evidence type="ECO:0000313" key="5">
    <source>
        <dbReference type="Proteomes" id="UP000523955"/>
    </source>
</evidence>
<comment type="caution">
    <text evidence="4">The sequence shown here is derived from an EMBL/GenBank/DDBJ whole genome shotgun (WGS) entry which is preliminary data.</text>
</comment>
<dbReference type="AlphaFoldDB" id="A0A7X0RI27"/>
<comment type="pathway">
    <text evidence="2">Carbohydrate biosynthesis; dTDP-L-rhamnose biosynthesis.</text>
</comment>
<evidence type="ECO:0000259" key="3">
    <source>
        <dbReference type="Pfam" id="PF04321"/>
    </source>
</evidence>
<dbReference type="InterPro" id="IPR005913">
    <property type="entry name" value="dTDP_dehydrorham_reduct"/>
</dbReference>
<comment type="function">
    <text evidence="2">Catalyzes the reduction of dTDP-6-deoxy-L-lyxo-4-hexulose to yield dTDP-L-rhamnose.</text>
</comment>
<gene>
    <name evidence="4" type="ORF">H5V45_14390</name>
</gene>
<dbReference type="GO" id="GO:0008831">
    <property type="term" value="F:dTDP-4-dehydrorhamnose reductase activity"/>
    <property type="evidence" value="ECO:0007669"/>
    <property type="project" value="UniProtKB-EC"/>
</dbReference>
<dbReference type="Pfam" id="PF04321">
    <property type="entry name" value="RmlD_sub_bind"/>
    <property type="match status" value="1"/>
</dbReference>
<keyword evidence="2" id="KW-0560">Oxidoreductase</keyword>
<dbReference type="Gene3D" id="3.90.25.10">
    <property type="entry name" value="UDP-galactose 4-epimerase, domain 1"/>
    <property type="match status" value="1"/>
</dbReference>
<name>A0A7X0RI27_9ACTN</name>
<comment type="similarity">
    <text evidence="1 2">Belongs to the dTDP-4-dehydrorhamnose reductase family.</text>
</comment>
<organism evidence="4 5">
    <name type="scientific">Nocardioides luti</name>
    <dbReference type="NCBI Taxonomy" id="2761101"/>
    <lineage>
        <taxon>Bacteria</taxon>
        <taxon>Bacillati</taxon>
        <taxon>Actinomycetota</taxon>
        <taxon>Actinomycetes</taxon>
        <taxon>Propionibacteriales</taxon>
        <taxon>Nocardioidaceae</taxon>
        <taxon>Nocardioides</taxon>
    </lineage>
</organism>